<evidence type="ECO:0000313" key="2">
    <source>
        <dbReference type="EMBL" id="KAK5772549.1"/>
    </source>
</evidence>
<protein>
    <recommendedName>
        <fullName evidence="1">Reverse transcriptase domain-containing protein</fullName>
    </recommendedName>
</protein>
<accession>A0ABR0MJP2</accession>
<gene>
    <name evidence="2" type="ORF">PVK06_048838</name>
</gene>
<reference evidence="2 3" key="1">
    <citation type="submission" date="2023-03" db="EMBL/GenBank/DDBJ databases">
        <title>WGS of Gossypium arboreum.</title>
        <authorList>
            <person name="Yu D."/>
        </authorList>
    </citation>
    <scope>NUCLEOTIDE SEQUENCE [LARGE SCALE GENOMIC DNA]</scope>
    <source>
        <tissue evidence="2">Leaf</tissue>
    </source>
</reference>
<dbReference type="Pfam" id="PF00078">
    <property type="entry name" value="RVT_1"/>
    <property type="match status" value="1"/>
</dbReference>
<organism evidence="2 3">
    <name type="scientific">Gossypium arboreum</name>
    <name type="common">Tree cotton</name>
    <name type="synonym">Gossypium nanking</name>
    <dbReference type="NCBI Taxonomy" id="29729"/>
    <lineage>
        <taxon>Eukaryota</taxon>
        <taxon>Viridiplantae</taxon>
        <taxon>Streptophyta</taxon>
        <taxon>Embryophyta</taxon>
        <taxon>Tracheophyta</taxon>
        <taxon>Spermatophyta</taxon>
        <taxon>Magnoliopsida</taxon>
        <taxon>eudicotyledons</taxon>
        <taxon>Gunneridae</taxon>
        <taxon>Pentapetalae</taxon>
        <taxon>rosids</taxon>
        <taxon>malvids</taxon>
        <taxon>Malvales</taxon>
        <taxon>Malvaceae</taxon>
        <taxon>Malvoideae</taxon>
        <taxon>Gossypium</taxon>
    </lineage>
</organism>
<proteinExistence type="predicted"/>
<evidence type="ECO:0000313" key="3">
    <source>
        <dbReference type="Proteomes" id="UP001358586"/>
    </source>
</evidence>
<dbReference type="PANTHER" id="PTHR46890:SF48">
    <property type="entry name" value="RNA-DIRECTED DNA POLYMERASE"/>
    <property type="match status" value="1"/>
</dbReference>
<dbReference type="InterPro" id="IPR000477">
    <property type="entry name" value="RT_dom"/>
</dbReference>
<dbReference type="PANTHER" id="PTHR46890">
    <property type="entry name" value="NON-LTR RETROLELEMENT REVERSE TRANSCRIPTASE-LIKE PROTEIN-RELATED"/>
    <property type="match status" value="1"/>
</dbReference>
<dbReference type="Proteomes" id="UP001358586">
    <property type="component" value="Chromosome 13"/>
</dbReference>
<evidence type="ECO:0000259" key="1">
    <source>
        <dbReference type="Pfam" id="PF00078"/>
    </source>
</evidence>
<dbReference type="InterPro" id="IPR052343">
    <property type="entry name" value="Retrotransposon-Effector_Assoc"/>
</dbReference>
<comment type="caution">
    <text evidence="2">The sequence shown here is derived from an EMBL/GenBank/DDBJ whole genome shotgun (WGS) entry which is preliminary data.</text>
</comment>
<name>A0ABR0MJP2_GOSAR</name>
<keyword evidence="3" id="KW-1185">Reference proteome</keyword>
<feature type="domain" description="Reverse transcriptase" evidence="1">
    <location>
        <begin position="2"/>
        <end position="90"/>
    </location>
</feature>
<sequence length="113" mass="13070">MTQFRPISLCNVEYKIISKAMVNGFKTILDICIDEAQATFVLGRQITGNALIAYEILQSLKEKKEGTWRQFALKLDMSKSYDRVEWKFIEQSDCKEQIGASLGVEFRVIWKNI</sequence>
<dbReference type="EMBL" id="JARKNE010000013">
    <property type="protein sequence ID" value="KAK5772549.1"/>
    <property type="molecule type" value="Genomic_DNA"/>
</dbReference>